<dbReference type="AlphaFoldDB" id="A0A5C4Y3W2"/>
<dbReference type="Pfam" id="PF00675">
    <property type="entry name" value="Peptidase_M16"/>
    <property type="match status" value="1"/>
</dbReference>
<dbReference type="PROSITE" id="PS00143">
    <property type="entry name" value="INSULINASE"/>
    <property type="match status" value="1"/>
</dbReference>
<name>A0A5C4Y3W2_9DEIO</name>
<keyword evidence="8" id="KW-1185">Reference proteome</keyword>
<gene>
    <name evidence="6" type="ORF">FHR04_12775</name>
    <name evidence="5" type="ORF">HNQ04_002479</name>
</gene>
<dbReference type="InterPro" id="IPR050361">
    <property type="entry name" value="MPP/UQCRC_Complex"/>
</dbReference>
<dbReference type="InterPro" id="IPR001431">
    <property type="entry name" value="Pept_M16_Zn_BS"/>
</dbReference>
<dbReference type="SUPFAM" id="SSF63411">
    <property type="entry name" value="LuxS/MPP-like metallohydrolase"/>
    <property type="match status" value="2"/>
</dbReference>
<evidence type="ECO:0000313" key="8">
    <source>
        <dbReference type="Proteomes" id="UP000629870"/>
    </source>
</evidence>
<dbReference type="RefSeq" id="WP_139403791.1">
    <property type="nucleotide sequence ID" value="NZ_JACHEW010000012.1"/>
</dbReference>
<sequence>MSKGQGAEGLREPAIHVLPNGLTLLLEADPDAQTVAAGYFVNTGARDEVPSEMGASHFLEHLMFKGSERLSAVVLNERLDDLGGQSNAFTGEEATVYHAACLPEQTAPLLDTLTELMRPALREADLEAERGVILEEIAMYADQPGVRVIDELRADYWGTHPLGHLVLGTAQTVGALSRDALAHDHARRYGAGRVTLALTGTFEPAEVLEWATVHLADWPAATPPAAELPPIPVHPGRVHVIADPELSRVQVAAAAPGLPVTHPLREAAGVLADLIGGENGALYWALLDTGLADSADLAHLEYRDAGAFEGGFSCDPERAQDVLNIFRAVLRDADKLITEPAVRRAARKLAVSTLLRAETPQGRLFALGMDYLATGRAETTAELVNRYANVRVEDVREVLRLCPLDRLTVVALGPLRALE</sequence>
<reference evidence="6 7" key="1">
    <citation type="submission" date="2019-06" db="EMBL/GenBank/DDBJ databases">
        <title>Genome sequence of Deinococcus radiopugnans ATCC 19172.</title>
        <authorList>
            <person name="Maclea K.S."/>
            <person name="Maynard C.R."/>
        </authorList>
    </citation>
    <scope>NUCLEOTIDE SEQUENCE [LARGE SCALE GENOMIC DNA]</scope>
    <source>
        <strain evidence="6 7">ATCC 19172</strain>
    </source>
</reference>
<dbReference type="PANTHER" id="PTHR11851:SF49">
    <property type="entry name" value="MITOCHONDRIAL-PROCESSING PEPTIDASE SUBUNIT ALPHA"/>
    <property type="match status" value="1"/>
</dbReference>
<proteinExistence type="inferred from homology"/>
<dbReference type="InterPro" id="IPR007863">
    <property type="entry name" value="Peptidase_M16_C"/>
</dbReference>
<evidence type="ECO:0000313" key="7">
    <source>
        <dbReference type="Proteomes" id="UP000313988"/>
    </source>
</evidence>
<dbReference type="Proteomes" id="UP000313988">
    <property type="component" value="Unassembled WGS sequence"/>
</dbReference>
<evidence type="ECO:0000259" key="3">
    <source>
        <dbReference type="Pfam" id="PF00675"/>
    </source>
</evidence>
<dbReference type="GO" id="GO:0004222">
    <property type="term" value="F:metalloendopeptidase activity"/>
    <property type="evidence" value="ECO:0007669"/>
    <property type="project" value="InterPro"/>
</dbReference>
<evidence type="ECO:0000259" key="4">
    <source>
        <dbReference type="Pfam" id="PF05193"/>
    </source>
</evidence>
<reference evidence="5 8" key="2">
    <citation type="submission" date="2020-08" db="EMBL/GenBank/DDBJ databases">
        <title>Genomic Encyclopedia of Type Strains, Phase IV (KMG-IV): sequencing the most valuable type-strain genomes for metagenomic binning, comparative biology and taxonomic classification.</title>
        <authorList>
            <person name="Goeker M."/>
        </authorList>
    </citation>
    <scope>NUCLEOTIDE SEQUENCE [LARGE SCALE GENOMIC DNA]</scope>
    <source>
        <strain evidence="5 8">DSM 12027</strain>
    </source>
</reference>
<evidence type="ECO:0000313" key="6">
    <source>
        <dbReference type="EMBL" id="TNM70532.1"/>
    </source>
</evidence>
<dbReference type="EMBL" id="VDMO01000013">
    <property type="protein sequence ID" value="TNM70532.1"/>
    <property type="molecule type" value="Genomic_DNA"/>
</dbReference>
<dbReference type="PANTHER" id="PTHR11851">
    <property type="entry name" value="METALLOPROTEASE"/>
    <property type="match status" value="1"/>
</dbReference>
<dbReference type="InterPro" id="IPR011765">
    <property type="entry name" value="Pept_M16_N"/>
</dbReference>
<comment type="caution">
    <text evidence="6">The sequence shown here is derived from an EMBL/GenBank/DDBJ whole genome shotgun (WGS) entry which is preliminary data.</text>
</comment>
<dbReference type="Proteomes" id="UP000629870">
    <property type="component" value="Unassembled WGS sequence"/>
</dbReference>
<accession>A0A5C4Y3W2</accession>
<dbReference type="Gene3D" id="3.30.830.10">
    <property type="entry name" value="Metalloenzyme, LuxS/M16 peptidase-like"/>
    <property type="match status" value="2"/>
</dbReference>
<dbReference type="InterPro" id="IPR011249">
    <property type="entry name" value="Metalloenz_LuxS/M16"/>
</dbReference>
<comment type="similarity">
    <text evidence="1 2">Belongs to the peptidase M16 family.</text>
</comment>
<evidence type="ECO:0000256" key="1">
    <source>
        <dbReference type="ARBA" id="ARBA00007261"/>
    </source>
</evidence>
<feature type="domain" description="Peptidase M16 N-terminal" evidence="3">
    <location>
        <begin position="25"/>
        <end position="169"/>
    </location>
</feature>
<evidence type="ECO:0000256" key="2">
    <source>
        <dbReference type="RuleBase" id="RU004447"/>
    </source>
</evidence>
<organism evidence="6 7">
    <name type="scientific">Deinococcus radiopugnans ATCC 19172</name>
    <dbReference type="NCBI Taxonomy" id="585398"/>
    <lineage>
        <taxon>Bacteria</taxon>
        <taxon>Thermotogati</taxon>
        <taxon>Deinococcota</taxon>
        <taxon>Deinococci</taxon>
        <taxon>Deinococcales</taxon>
        <taxon>Deinococcaceae</taxon>
        <taxon>Deinococcus</taxon>
    </lineage>
</organism>
<dbReference type="GO" id="GO:0006508">
    <property type="term" value="P:proteolysis"/>
    <property type="evidence" value="ECO:0007669"/>
    <property type="project" value="InterPro"/>
</dbReference>
<protein>
    <submittedName>
        <fullName evidence="6">Insulinase family protein</fullName>
    </submittedName>
    <submittedName>
        <fullName evidence="5">Zn-dependent peptidase</fullName>
    </submittedName>
</protein>
<dbReference type="GO" id="GO:0046872">
    <property type="term" value="F:metal ion binding"/>
    <property type="evidence" value="ECO:0007669"/>
    <property type="project" value="InterPro"/>
</dbReference>
<feature type="domain" description="Peptidase M16 C-terminal" evidence="4">
    <location>
        <begin position="176"/>
        <end position="349"/>
    </location>
</feature>
<dbReference type="Pfam" id="PF05193">
    <property type="entry name" value="Peptidase_M16_C"/>
    <property type="match status" value="1"/>
</dbReference>
<dbReference type="EMBL" id="JACHEW010000012">
    <property type="protein sequence ID" value="MBB6017217.1"/>
    <property type="molecule type" value="Genomic_DNA"/>
</dbReference>
<evidence type="ECO:0000313" key="5">
    <source>
        <dbReference type="EMBL" id="MBB6017217.1"/>
    </source>
</evidence>
<dbReference type="OrthoDB" id="9811314at2"/>